<comment type="caution">
    <text evidence="1">The sequence shown here is derived from an EMBL/GenBank/DDBJ whole genome shotgun (WGS) entry which is preliminary data.</text>
</comment>
<keyword evidence="2" id="KW-1185">Reference proteome</keyword>
<dbReference type="Pfam" id="PF21848">
    <property type="entry name" value="DUF6907"/>
    <property type="match status" value="1"/>
</dbReference>
<accession>A0ABS3RXR5</accession>
<evidence type="ECO:0000313" key="1">
    <source>
        <dbReference type="EMBL" id="MBO2461492.1"/>
    </source>
</evidence>
<dbReference type="EMBL" id="JAGEPF010000018">
    <property type="protein sequence ID" value="MBO2461492.1"/>
    <property type="molecule type" value="Genomic_DNA"/>
</dbReference>
<dbReference type="Proteomes" id="UP000680206">
    <property type="component" value="Unassembled WGS sequence"/>
</dbReference>
<proteinExistence type="predicted"/>
<name>A0ABS3RXR5_9ACTN</name>
<gene>
    <name evidence="1" type="ORF">J4709_28310</name>
</gene>
<dbReference type="RefSeq" id="WP_208244851.1">
    <property type="nucleotide sequence ID" value="NZ_JAGEPF010000018.1"/>
</dbReference>
<organism evidence="1 2">
    <name type="scientific">Actinomadura violacea</name>
    <dbReference type="NCBI Taxonomy" id="2819934"/>
    <lineage>
        <taxon>Bacteria</taxon>
        <taxon>Bacillati</taxon>
        <taxon>Actinomycetota</taxon>
        <taxon>Actinomycetes</taxon>
        <taxon>Streptosporangiales</taxon>
        <taxon>Thermomonosporaceae</taxon>
        <taxon>Actinomadura</taxon>
    </lineage>
</organism>
<protein>
    <submittedName>
        <fullName evidence="1">Uncharacterized protein</fullName>
    </submittedName>
</protein>
<reference evidence="1 2" key="1">
    <citation type="submission" date="2021-03" db="EMBL/GenBank/DDBJ databases">
        <title>Actinomadura violae sp. nov., isolated from lichen in Thailand.</title>
        <authorList>
            <person name="Kanchanasin P."/>
            <person name="Saeng-In P."/>
            <person name="Phongsopitanun W."/>
            <person name="Yuki M."/>
            <person name="Kudo T."/>
            <person name="Ohkuma M."/>
            <person name="Tanasupawat S."/>
        </authorList>
    </citation>
    <scope>NUCLEOTIDE SEQUENCE [LARGE SCALE GENOMIC DNA]</scope>
    <source>
        <strain evidence="1 2">LCR2-06</strain>
    </source>
</reference>
<evidence type="ECO:0000313" key="2">
    <source>
        <dbReference type="Proteomes" id="UP000680206"/>
    </source>
</evidence>
<dbReference type="InterPro" id="IPR054202">
    <property type="entry name" value="DUF6907"/>
</dbReference>
<sequence length="118" mass="12862">MDVATTYDGQQVTLQPCPSWCTGDHFEPGAYLHLEDGFHHSSEPIDIITTHVSRVPDGKPTTVQMQLQAFVTPLDAPPGPTQVELSLLDSDFSAVTLTPELARRVAEVLHDLGEQAAR</sequence>